<keyword evidence="3" id="KW-1185">Reference proteome</keyword>
<gene>
    <name evidence="2" type="ORF">LPJ64_000948</name>
</gene>
<feature type="region of interest" description="Disordered" evidence="1">
    <location>
        <begin position="344"/>
        <end position="403"/>
    </location>
</feature>
<feature type="compositionally biased region" description="Polar residues" evidence="1">
    <location>
        <begin position="346"/>
        <end position="357"/>
    </location>
</feature>
<dbReference type="Proteomes" id="UP001145021">
    <property type="component" value="Unassembled WGS sequence"/>
</dbReference>
<sequence length="670" mass="70395">MARKSQGSSGQRQQDVAKSSESNDVAVLSRSPRIAATAEKEGRACANGRNRINSKSNGNLVAETVYKRLRNLYKKLQRAENSEKKKAAGDQISSEQEALVASIPMLRAVVKELEEIAKTGVSVKADSSKGTSLITDSDDIEDAQPTDSIAEQAISSAEERGRTEATLRENMVHHQTLRLFYAVGEKLFSVPENCVSSIEKSKLTDFYHLLLSTVDFNAVVNDEKFTQPPLAAIKHLRLLAEYSACPIEAPQDALKLDEANSKICYADIARVIDKVISASNSKDEYNLSESKDCTGVKMPKLESMFIHSEEADAQDSDNDFNLQIEVPPGGFNFLATAEVLEDSENEASLSHNNNESASELAAKKTSVSNELHPSIEMPEPVYANESSTDNGQGGRTGNVSDSRVGGFVQPLKVPILSEESTATIGSAKKAVSPATSTAQDITMPMPADNPTGDNAFDGVSVVPAGFVPYLTSSQIASMANWPVFNVPSTAATSGGAVPGMYGGGVVPMPFPPHIAMQYGYVPPQIHGMQPISPAAGIGPPGIGDNSDIGNPKTGAVAASAKDSTGSLPDAIEQQQANHTSHQAVGGNVIQPTAIAPGIRGNPLGEDMWIPANAIAAHHHQGNEQGSQIGTPTPIIAASGLQGMSATPPLAAGSYQYPAMTAAAAAAGPAV</sequence>
<reference evidence="2" key="1">
    <citation type="submission" date="2022-07" db="EMBL/GenBank/DDBJ databases">
        <title>Phylogenomic reconstructions and comparative analyses of Kickxellomycotina fungi.</title>
        <authorList>
            <person name="Reynolds N.K."/>
            <person name="Stajich J.E."/>
            <person name="Barry K."/>
            <person name="Grigoriev I.V."/>
            <person name="Crous P."/>
            <person name="Smith M.E."/>
        </authorList>
    </citation>
    <scope>NUCLEOTIDE SEQUENCE</scope>
    <source>
        <strain evidence="2">NBRC 105413</strain>
    </source>
</reference>
<name>A0A9W8CME9_9FUNG</name>
<comment type="caution">
    <text evidence="2">The sequence shown here is derived from an EMBL/GenBank/DDBJ whole genome shotgun (WGS) entry which is preliminary data.</text>
</comment>
<accession>A0A9W8CME9</accession>
<evidence type="ECO:0000256" key="1">
    <source>
        <dbReference type="SAM" id="MobiDB-lite"/>
    </source>
</evidence>
<evidence type="ECO:0000313" key="2">
    <source>
        <dbReference type="EMBL" id="KAJ1647701.1"/>
    </source>
</evidence>
<dbReference type="EMBL" id="JANBOH010000022">
    <property type="protein sequence ID" value="KAJ1647701.1"/>
    <property type="molecule type" value="Genomic_DNA"/>
</dbReference>
<organism evidence="2 3">
    <name type="scientific">Coemansia asiatica</name>
    <dbReference type="NCBI Taxonomy" id="1052880"/>
    <lineage>
        <taxon>Eukaryota</taxon>
        <taxon>Fungi</taxon>
        <taxon>Fungi incertae sedis</taxon>
        <taxon>Zoopagomycota</taxon>
        <taxon>Kickxellomycotina</taxon>
        <taxon>Kickxellomycetes</taxon>
        <taxon>Kickxellales</taxon>
        <taxon>Kickxellaceae</taxon>
        <taxon>Coemansia</taxon>
    </lineage>
</organism>
<dbReference type="AlphaFoldDB" id="A0A9W8CME9"/>
<proteinExistence type="predicted"/>
<evidence type="ECO:0000313" key="3">
    <source>
        <dbReference type="Proteomes" id="UP001145021"/>
    </source>
</evidence>
<feature type="region of interest" description="Disordered" evidence="1">
    <location>
        <begin position="1"/>
        <end position="54"/>
    </location>
</feature>
<protein>
    <submittedName>
        <fullName evidence="2">Uncharacterized protein</fullName>
    </submittedName>
</protein>
<feature type="compositionally biased region" description="Low complexity" evidence="1">
    <location>
        <begin position="1"/>
        <end position="14"/>
    </location>
</feature>